<dbReference type="GO" id="GO:0046872">
    <property type="term" value="F:metal ion binding"/>
    <property type="evidence" value="ECO:0007669"/>
    <property type="project" value="UniProtKB-KW"/>
</dbReference>
<dbReference type="InterPro" id="IPR025110">
    <property type="entry name" value="AMP-bd_C"/>
</dbReference>
<dbReference type="Pfam" id="PF13193">
    <property type="entry name" value="AMP-binding_C"/>
    <property type="match status" value="1"/>
</dbReference>
<dbReference type="EC" id="6.2.1.1" evidence="6"/>
<dbReference type="GO" id="GO:0005829">
    <property type="term" value="C:cytosol"/>
    <property type="evidence" value="ECO:0007669"/>
    <property type="project" value="TreeGrafter"/>
</dbReference>
<sequence>MSSIESVMNETRVFEPAESFKAQANVKGMDGYRALCEQAEKDYEGFWAGLARELLVWKKPFTKVLDESNAPFYKWFDDGEMNVSYNCLDKHLATQPNKIAIIFEADDGKVTKITYKDLYHRVCTFANGLKALGAKKGDRVIIYLPMSIEAVVAMQACARIGAIHSVVFGGFSAKSLHERITDASASLIITADGQFRGGKAMQLKPAVDDALAMGGCECVKKVVVYQRTAGETAWDAQRDVWWHDAVQGQADTCEPEWVNAEHPLFVLYTSGSTGKPKGVQHSSAGFLLHAINTMRWTFDYKDSDIFWCTADVGWITGHTYVTYGPLGIGATQLMFEGVPTYPDAGRFWKMIQDHKITTFYTAPTAIRSLIKLGADLPKQYDLSSLRLLGTVGEPINPEAWMWYYNTVGQTRCPVVDTWWQTETGGHMITPLPGVHGLKPGSCTMALPGIMAAIVDEAGHDVEKGKGGFLVIKRPWPSMIRTIYGDPERYKKNYFPEDLGGKYYLAGDGANCDLDGYFWIMGRIDDVLNVSGHRLGTMEIESALVANPLVAEAAVVGKPHDIKGEAVVAYVVLKGARPEGEDAKKIVADLRNWVAKEIGPIAKPDEIRFGDNLPKTRSGKIMRRLLRALAKGEEITQDVSTLENPAILEQLKEVVK</sequence>
<dbReference type="PANTHER" id="PTHR24095">
    <property type="entry name" value="ACETYL-COENZYME A SYNTHETASE"/>
    <property type="match status" value="1"/>
</dbReference>
<dbReference type="STRING" id="1163617.SCD_n01957"/>
<comment type="function">
    <text evidence="6">Catalyzes the conversion of acetate into acetyl-CoA (AcCoA), an essential intermediate at the junction of anabolic and catabolic pathways. AcsA undergoes a two-step reaction. In the first half reaction, AcsA combines acetate with ATP to form acetyl-adenylate (AcAMP) intermediate. In the second half reaction, it can then transfer the acetyl group from AcAMP to the sulfhydryl group of CoA, forming the product AcCoA.</text>
</comment>
<comment type="caution">
    <text evidence="6">Lacks conserved residue(s) required for the propagation of feature annotation.</text>
</comment>
<feature type="binding site" evidence="6">
    <location>
        <position position="530"/>
    </location>
    <ligand>
        <name>CoA</name>
        <dbReference type="ChEBI" id="CHEBI:57287"/>
    </ligand>
</feature>
<dbReference type="InterPro" id="IPR000873">
    <property type="entry name" value="AMP-dep_synth/lig_dom"/>
</dbReference>
<dbReference type="InterPro" id="IPR032387">
    <property type="entry name" value="ACAS_N"/>
</dbReference>
<feature type="modified residue" description="N6-acetyllysine" evidence="6">
    <location>
        <position position="619"/>
    </location>
</feature>
<dbReference type="HAMAP" id="MF_01123">
    <property type="entry name" value="Ac_CoA_synth"/>
    <property type="match status" value="1"/>
</dbReference>
<dbReference type="Gene3D" id="3.30.300.30">
    <property type="match status" value="1"/>
</dbReference>
<feature type="binding site" evidence="6">
    <location>
        <begin position="416"/>
        <end position="421"/>
    </location>
    <ligand>
        <name>ATP</name>
        <dbReference type="ChEBI" id="CHEBI:30616"/>
    </ligand>
</feature>
<protein>
    <recommendedName>
        <fullName evidence="6">Acetyl-coenzyme A synthetase</fullName>
        <shortName evidence="6">AcCoA synthetase</shortName>
        <shortName evidence="6">Acs</shortName>
        <ecNumber evidence="6">6.2.1.1</ecNumber>
    </recommendedName>
    <alternativeName>
        <fullName evidence="6">Acetate--CoA ligase</fullName>
    </alternativeName>
    <alternativeName>
        <fullName evidence="6">Acyl-activating enzyme</fullName>
    </alternativeName>
</protein>
<evidence type="ECO:0000256" key="5">
    <source>
        <dbReference type="ARBA" id="ARBA00022990"/>
    </source>
</evidence>
<keyword evidence="6" id="KW-0460">Magnesium</keyword>
<keyword evidence="2 6" id="KW-0436">Ligase</keyword>
<comment type="catalytic activity">
    <reaction evidence="6">
        <text>acetate + ATP + CoA = acetyl-CoA + AMP + diphosphate</text>
        <dbReference type="Rhea" id="RHEA:23176"/>
        <dbReference type="ChEBI" id="CHEBI:30089"/>
        <dbReference type="ChEBI" id="CHEBI:30616"/>
        <dbReference type="ChEBI" id="CHEBI:33019"/>
        <dbReference type="ChEBI" id="CHEBI:57287"/>
        <dbReference type="ChEBI" id="CHEBI:57288"/>
        <dbReference type="ChEBI" id="CHEBI:456215"/>
        <dbReference type="EC" id="6.2.1.1"/>
    </reaction>
</comment>
<feature type="domain" description="Acetyl-coenzyme A synthetase N-terminal" evidence="9">
    <location>
        <begin position="32"/>
        <end position="87"/>
    </location>
</feature>
<dbReference type="InterPro" id="IPR020845">
    <property type="entry name" value="AMP-binding_CS"/>
</dbReference>
<dbReference type="GO" id="GO:0005524">
    <property type="term" value="F:ATP binding"/>
    <property type="evidence" value="ECO:0007669"/>
    <property type="project" value="UniProtKB-KW"/>
</dbReference>
<keyword evidence="3 6" id="KW-0547">Nucleotide-binding</keyword>
<gene>
    <name evidence="10" type="primary">acs</name>
    <name evidence="6" type="synonym">acsA</name>
    <name evidence="10" type="ORF">SCD_n01957</name>
</gene>
<feature type="binding site" evidence="6">
    <location>
        <position position="544"/>
    </location>
    <ligand>
        <name>Mg(2+)</name>
        <dbReference type="ChEBI" id="CHEBI:18420"/>
    </ligand>
</feature>
<feature type="binding site" evidence="6">
    <location>
        <position position="316"/>
    </location>
    <ligand>
        <name>CoA</name>
        <dbReference type="ChEBI" id="CHEBI:57287"/>
    </ligand>
</feature>
<organism evidence="10 11">
    <name type="scientific">Sulfuricella denitrificans (strain DSM 22764 / NBRC 105220 / skB26)</name>
    <dbReference type="NCBI Taxonomy" id="1163617"/>
    <lineage>
        <taxon>Bacteria</taxon>
        <taxon>Pseudomonadati</taxon>
        <taxon>Pseudomonadota</taxon>
        <taxon>Betaproteobacteria</taxon>
        <taxon>Nitrosomonadales</taxon>
        <taxon>Sulfuricellaceae</taxon>
        <taxon>Sulfuricella</taxon>
    </lineage>
</organism>
<dbReference type="CDD" id="cd05966">
    <property type="entry name" value="ACS"/>
    <property type="match status" value="1"/>
</dbReference>
<reference evidence="10 11" key="1">
    <citation type="journal article" date="2012" name="Appl. Environ. Microbiol.">
        <title>Draft genome sequence of a psychrotolerant sulfur-oxidizing bacterium, Sulfuricella denitrificans skB26, and proteomic insights into cold adaptation.</title>
        <authorList>
            <person name="Watanabe T."/>
            <person name="Kojima H."/>
            <person name="Fukui M."/>
        </authorList>
    </citation>
    <scope>NUCLEOTIDE SEQUENCE [LARGE SCALE GENOMIC DNA]</scope>
    <source>
        <strain evidence="11">skB26</strain>
    </source>
</reference>
<dbReference type="OrthoDB" id="9766486at2"/>
<evidence type="ECO:0000256" key="4">
    <source>
        <dbReference type="ARBA" id="ARBA00022840"/>
    </source>
</evidence>
<dbReference type="InterPro" id="IPR042099">
    <property type="entry name" value="ANL_N_sf"/>
</dbReference>
<dbReference type="GO" id="GO:0003987">
    <property type="term" value="F:acetate-CoA ligase activity"/>
    <property type="evidence" value="ECO:0007669"/>
    <property type="project" value="UniProtKB-UniRule"/>
</dbReference>
<dbReference type="NCBIfam" id="TIGR02188">
    <property type="entry name" value="Ac_CoA_lig_AcsA"/>
    <property type="match status" value="1"/>
</dbReference>
<dbReference type="eggNOG" id="COG0365">
    <property type="taxonomic scope" value="Bacteria"/>
</dbReference>
<accession>S6ACQ8</accession>
<comment type="cofactor">
    <cofactor evidence="6">
        <name>Mg(2+)</name>
        <dbReference type="ChEBI" id="CHEBI:18420"/>
    </cofactor>
</comment>
<dbReference type="EMBL" id="AP013066">
    <property type="protein sequence ID" value="BAN35768.1"/>
    <property type="molecule type" value="Genomic_DNA"/>
</dbReference>
<keyword evidence="6" id="KW-0479">Metal-binding</keyword>
<evidence type="ECO:0000256" key="2">
    <source>
        <dbReference type="ARBA" id="ARBA00022598"/>
    </source>
</evidence>
<dbReference type="SUPFAM" id="SSF56801">
    <property type="entry name" value="Acetyl-CoA synthetase-like"/>
    <property type="match status" value="1"/>
</dbReference>
<dbReference type="Gene3D" id="3.40.50.12780">
    <property type="entry name" value="N-terminal domain of ligase-like"/>
    <property type="match status" value="1"/>
</dbReference>
<keyword evidence="4 6" id="KW-0067">ATP-binding</keyword>
<feature type="binding site" evidence="6">
    <location>
        <begin position="392"/>
        <end position="394"/>
    </location>
    <ligand>
        <name>ATP</name>
        <dbReference type="ChEBI" id="CHEBI:30616"/>
    </ligand>
</feature>
<name>S6ACQ8_SULDS</name>
<evidence type="ECO:0000256" key="6">
    <source>
        <dbReference type="HAMAP-Rule" id="MF_01123"/>
    </source>
</evidence>
<dbReference type="GO" id="GO:0019427">
    <property type="term" value="P:acetyl-CoA biosynthetic process from acetate"/>
    <property type="evidence" value="ECO:0007669"/>
    <property type="project" value="UniProtKB-UniRule"/>
</dbReference>
<dbReference type="InterPro" id="IPR045851">
    <property type="entry name" value="AMP-bd_C_sf"/>
</dbReference>
<evidence type="ECO:0000256" key="1">
    <source>
        <dbReference type="ARBA" id="ARBA00006432"/>
    </source>
</evidence>
<dbReference type="InterPro" id="IPR011904">
    <property type="entry name" value="Ac_CoA_lig"/>
</dbReference>
<feature type="binding site" evidence="6">
    <location>
        <position position="522"/>
    </location>
    <ligand>
        <name>ATP</name>
        <dbReference type="ChEBI" id="CHEBI:30616"/>
    </ligand>
</feature>
<feature type="binding site" evidence="6">
    <location>
        <begin position="196"/>
        <end position="199"/>
    </location>
    <ligand>
        <name>CoA</name>
        <dbReference type="ChEBI" id="CHEBI:57287"/>
    </ligand>
</feature>
<dbReference type="Pfam" id="PF16177">
    <property type="entry name" value="ACAS_N"/>
    <property type="match status" value="1"/>
</dbReference>
<comment type="PTM">
    <text evidence="6">Acetylated. Deacetylation by the SIR2-homolog deacetylase activates the enzyme.</text>
</comment>
<dbReference type="FunFam" id="3.40.50.12780:FF:000001">
    <property type="entry name" value="Acetyl-coenzyme A synthetase"/>
    <property type="match status" value="1"/>
</dbReference>
<dbReference type="RefSeq" id="WP_009204963.1">
    <property type="nucleotide sequence ID" value="NC_022357.1"/>
</dbReference>
<evidence type="ECO:0000256" key="3">
    <source>
        <dbReference type="ARBA" id="ARBA00022741"/>
    </source>
</evidence>
<dbReference type="GO" id="GO:0016208">
    <property type="term" value="F:AMP binding"/>
    <property type="evidence" value="ECO:0007669"/>
    <property type="project" value="InterPro"/>
</dbReference>
<dbReference type="PROSITE" id="PS00455">
    <property type="entry name" value="AMP_BINDING"/>
    <property type="match status" value="1"/>
</dbReference>
<feature type="domain" description="AMP-binding enzyme C-terminal" evidence="8">
    <location>
        <begin position="538"/>
        <end position="619"/>
    </location>
</feature>
<comment type="similarity">
    <text evidence="1 6">Belongs to the ATP-dependent AMP-binding enzyme family.</text>
</comment>
<evidence type="ECO:0000259" key="7">
    <source>
        <dbReference type="Pfam" id="PF00501"/>
    </source>
</evidence>
<keyword evidence="11" id="KW-1185">Reference proteome</keyword>
<dbReference type="Pfam" id="PF00501">
    <property type="entry name" value="AMP-binding"/>
    <property type="match status" value="1"/>
</dbReference>
<evidence type="ECO:0000313" key="10">
    <source>
        <dbReference type="EMBL" id="BAN35768.1"/>
    </source>
</evidence>
<dbReference type="HOGENOM" id="CLU_000022_3_6_4"/>
<evidence type="ECO:0000259" key="8">
    <source>
        <dbReference type="Pfam" id="PF13193"/>
    </source>
</evidence>
<feature type="binding site" evidence="6">
    <location>
        <position position="549"/>
    </location>
    <ligand>
        <name>Mg(2+)</name>
        <dbReference type="ChEBI" id="CHEBI:18420"/>
    </ligand>
</feature>
<dbReference type="Proteomes" id="UP000015559">
    <property type="component" value="Chromosome"/>
</dbReference>
<feature type="domain" description="AMP-dependent synthetase/ligase" evidence="7">
    <location>
        <begin position="89"/>
        <end position="475"/>
    </location>
</feature>
<dbReference type="AlphaFoldDB" id="S6ACQ8"/>
<proteinExistence type="inferred from homology"/>
<dbReference type="KEGG" id="sdr:SCD_n01957"/>
<dbReference type="PANTHER" id="PTHR24095:SF14">
    <property type="entry name" value="ACETYL-COENZYME A SYNTHETASE 1"/>
    <property type="match status" value="1"/>
</dbReference>
<evidence type="ECO:0000259" key="9">
    <source>
        <dbReference type="Pfam" id="PF16177"/>
    </source>
</evidence>
<keyword evidence="5 6" id="KW-0007">Acetylation</keyword>
<feature type="binding site" evidence="6">
    <location>
        <position position="533"/>
    </location>
    <ligand>
        <name>ATP</name>
        <dbReference type="ChEBI" id="CHEBI:30616"/>
    </ligand>
</feature>
<evidence type="ECO:0000313" key="11">
    <source>
        <dbReference type="Proteomes" id="UP000015559"/>
    </source>
</evidence>
<feature type="binding site" evidence="6">
    <location>
        <position position="507"/>
    </location>
    <ligand>
        <name>ATP</name>
        <dbReference type="ChEBI" id="CHEBI:30616"/>
    </ligand>
</feature>
<dbReference type="NCBIfam" id="NF001208">
    <property type="entry name" value="PRK00174.1"/>
    <property type="match status" value="1"/>
</dbReference>